<sequence length="363" mass="40305">MSISDERQELDANEPSGRNTVESTKTIPRLYSRELRLPLVRRSYSGCSLGWSSEFMSSGRTGGGSGGRAGARRQIYRAGEDPQEEKGQYSVCPGDKVGRVECEGGGWCTVNVVSAYAPHMGLEEEVKRRFWEGLNEIIHQVPPNEKLFIGGDFNSHIGSNAGVYDEVHGGFGFGERNEGGTSLLDFAKAFGLVVANSCFPKREGHLVTFQNAVAKTQIDYRLLRRHDRGLCKDCKVIPGEILVTRHRILVMDVGIMVKRRKMSGRGRPRIRWGALTKDKARELEGRLSVMGAWRSSGDTNSMWSTTTNIIREAAREVLGVSTGVTGRHKGEWWWNEVVQGKVEAKKEAYRALGGSIGEEERRA</sequence>
<feature type="compositionally biased region" description="Polar residues" evidence="1">
    <location>
        <begin position="16"/>
        <end position="25"/>
    </location>
</feature>
<keyword evidence="2" id="KW-1185">Reference proteome</keyword>
<dbReference type="InterPro" id="IPR027124">
    <property type="entry name" value="Swc5/CFDP1/2"/>
</dbReference>
<reference evidence="2" key="1">
    <citation type="journal article" date="2013" name="Genome Biol.">
        <title>Reference genomes and transcriptomes of Nicotiana sylvestris and Nicotiana tomentosiformis.</title>
        <authorList>
            <person name="Sierro N."/>
            <person name="Battey J.N."/>
            <person name="Ouadi S."/>
            <person name="Bovet L."/>
            <person name="Goepfert S."/>
            <person name="Bakaher N."/>
            <person name="Peitsch M.C."/>
            <person name="Ivanov N.V."/>
        </authorList>
    </citation>
    <scope>NUCLEOTIDE SEQUENCE [LARGE SCALE GENOMIC DNA]</scope>
</reference>
<dbReference type="RefSeq" id="XP_009785045.1">
    <property type="nucleotide sequence ID" value="XM_009786743.1"/>
</dbReference>
<feature type="region of interest" description="Disordered" evidence="1">
    <location>
        <begin position="1"/>
        <end position="25"/>
    </location>
</feature>
<dbReference type="AlphaFoldDB" id="A0A1U7XF15"/>
<organism evidence="2 3">
    <name type="scientific">Nicotiana sylvestris</name>
    <name type="common">Wood tobacco</name>
    <name type="synonym">South American tobacco</name>
    <dbReference type="NCBI Taxonomy" id="4096"/>
    <lineage>
        <taxon>Eukaryota</taxon>
        <taxon>Viridiplantae</taxon>
        <taxon>Streptophyta</taxon>
        <taxon>Embryophyta</taxon>
        <taxon>Tracheophyta</taxon>
        <taxon>Spermatophyta</taxon>
        <taxon>Magnoliopsida</taxon>
        <taxon>eudicotyledons</taxon>
        <taxon>Gunneridae</taxon>
        <taxon>Pentapetalae</taxon>
        <taxon>asterids</taxon>
        <taxon>lamiids</taxon>
        <taxon>Solanales</taxon>
        <taxon>Solanaceae</taxon>
        <taxon>Nicotianoideae</taxon>
        <taxon>Nicotianeae</taxon>
        <taxon>Nicotiana</taxon>
    </lineage>
</organism>
<dbReference type="InterPro" id="IPR036691">
    <property type="entry name" value="Endo/exonu/phosph_ase_sf"/>
</dbReference>
<reference evidence="3" key="2">
    <citation type="submission" date="2025-08" db="UniProtKB">
        <authorList>
            <consortium name="RefSeq"/>
        </authorList>
    </citation>
    <scope>IDENTIFICATION</scope>
    <source>
        <tissue evidence="3">Leaf</tissue>
    </source>
</reference>
<accession>A0A1U7XF15</accession>
<evidence type="ECO:0000313" key="2">
    <source>
        <dbReference type="Proteomes" id="UP000189701"/>
    </source>
</evidence>
<dbReference type="GeneID" id="104233349"/>
<feature type="compositionally biased region" description="Basic and acidic residues" evidence="1">
    <location>
        <begin position="1"/>
        <end position="10"/>
    </location>
</feature>
<name>A0A1U7XF15_NICSY</name>
<dbReference type="Proteomes" id="UP000189701">
    <property type="component" value="Unplaced"/>
</dbReference>
<evidence type="ECO:0000256" key="1">
    <source>
        <dbReference type="SAM" id="MobiDB-lite"/>
    </source>
</evidence>
<proteinExistence type="predicted"/>
<dbReference type="STRING" id="4096.A0A1U7XF15"/>
<protein>
    <submittedName>
        <fullName evidence="3">Uncharacterized protein LOC104233349</fullName>
    </submittedName>
</protein>
<dbReference type="PANTHER" id="PTHR23227:SF67">
    <property type="entry name" value="CRANIOFACIAL DEVELOPMENT PROTEIN 2-LIKE"/>
    <property type="match status" value="1"/>
</dbReference>
<dbReference type="Gene3D" id="3.60.10.10">
    <property type="entry name" value="Endonuclease/exonuclease/phosphatase"/>
    <property type="match status" value="1"/>
</dbReference>
<gene>
    <name evidence="3" type="primary">LOC104233349</name>
</gene>
<dbReference type="KEGG" id="nsy:104233349"/>
<dbReference type="SUPFAM" id="SSF56219">
    <property type="entry name" value="DNase I-like"/>
    <property type="match status" value="1"/>
</dbReference>
<evidence type="ECO:0000313" key="3">
    <source>
        <dbReference type="RefSeq" id="XP_009785045.1"/>
    </source>
</evidence>
<dbReference type="PANTHER" id="PTHR23227">
    <property type="entry name" value="BUCENTAUR RELATED"/>
    <property type="match status" value="1"/>
</dbReference>